<keyword evidence="2" id="KW-0815">Transposition</keyword>
<feature type="domain" description="Cas12f1-like TNB" evidence="9">
    <location>
        <begin position="382"/>
        <end position="445"/>
    </location>
</feature>
<dbReference type="EMBL" id="CP109546">
    <property type="protein sequence ID" value="WTZ13476.1"/>
    <property type="molecule type" value="Genomic_DNA"/>
</dbReference>
<dbReference type="Pfam" id="PF01385">
    <property type="entry name" value="OrfB_IS605"/>
    <property type="match status" value="1"/>
</dbReference>
<name>A0AAU3I6H7_9ACTN</name>
<keyword evidence="3" id="KW-0479">Metal-binding</keyword>
<proteinExistence type="inferred from homology"/>
<dbReference type="InterPro" id="IPR021027">
    <property type="entry name" value="Transposase_put_HTH"/>
</dbReference>
<evidence type="ECO:0000259" key="10">
    <source>
        <dbReference type="Pfam" id="PF12323"/>
    </source>
</evidence>
<comment type="similarity">
    <text evidence="1">In the C-terminal section; belongs to the transposase 35 family.</text>
</comment>
<protein>
    <submittedName>
        <fullName evidence="11">Transposase</fullName>
    </submittedName>
</protein>
<evidence type="ECO:0000256" key="7">
    <source>
        <dbReference type="SAM" id="MobiDB-lite"/>
    </source>
</evidence>
<evidence type="ECO:0000259" key="9">
    <source>
        <dbReference type="Pfam" id="PF07282"/>
    </source>
</evidence>
<dbReference type="NCBIfam" id="NF040570">
    <property type="entry name" value="guided_TnpB"/>
    <property type="match status" value="1"/>
</dbReference>
<dbReference type="AlphaFoldDB" id="A0AAU3I6H7"/>
<dbReference type="Pfam" id="PF12323">
    <property type="entry name" value="HTH_OrfB_IS605"/>
    <property type="match status" value="1"/>
</dbReference>
<keyword evidence="5" id="KW-0238">DNA-binding</keyword>
<evidence type="ECO:0000256" key="1">
    <source>
        <dbReference type="ARBA" id="ARBA00008761"/>
    </source>
</evidence>
<evidence type="ECO:0000256" key="6">
    <source>
        <dbReference type="ARBA" id="ARBA00023172"/>
    </source>
</evidence>
<reference evidence="11" key="1">
    <citation type="submission" date="2022-10" db="EMBL/GenBank/DDBJ databases">
        <title>The complete genomes of actinobacterial strains from the NBC collection.</title>
        <authorList>
            <person name="Joergensen T.S."/>
            <person name="Alvarez Arevalo M."/>
            <person name="Sterndorff E.B."/>
            <person name="Faurdal D."/>
            <person name="Vuksanovic O."/>
            <person name="Mourched A.-S."/>
            <person name="Charusanti P."/>
            <person name="Shaw S."/>
            <person name="Blin K."/>
            <person name="Weber T."/>
        </authorList>
    </citation>
    <scope>NUCLEOTIDE SEQUENCE</scope>
    <source>
        <strain evidence="11">NBC_01393</strain>
    </source>
</reference>
<feature type="domain" description="Probable transposase IS891/IS1136/IS1341" evidence="8">
    <location>
        <begin position="257"/>
        <end position="355"/>
    </location>
</feature>
<dbReference type="InterPro" id="IPR010095">
    <property type="entry name" value="Cas12f1-like_TNB"/>
</dbReference>
<gene>
    <name evidence="11" type="ORF">OG699_39210</name>
</gene>
<evidence type="ECO:0000256" key="4">
    <source>
        <dbReference type="ARBA" id="ARBA00022833"/>
    </source>
</evidence>
<evidence type="ECO:0000313" key="11">
    <source>
        <dbReference type="EMBL" id="WTZ13476.1"/>
    </source>
</evidence>
<dbReference type="GO" id="GO:0032196">
    <property type="term" value="P:transposition"/>
    <property type="evidence" value="ECO:0007669"/>
    <property type="project" value="UniProtKB-KW"/>
</dbReference>
<dbReference type="GO" id="GO:0006310">
    <property type="term" value="P:DNA recombination"/>
    <property type="evidence" value="ECO:0007669"/>
    <property type="project" value="UniProtKB-KW"/>
</dbReference>
<dbReference type="GO" id="GO:0046872">
    <property type="term" value="F:metal ion binding"/>
    <property type="evidence" value="ECO:0007669"/>
    <property type="project" value="UniProtKB-KW"/>
</dbReference>
<evidence type="ECO:0000256" key="2">
    <source>
        <dbReference type="ARBA" id="ARBA00022578"/>
    </source>
</evidence>
<feature type="domain" description="Transposase putative helix-turn-helix" evidence="10">
    <location>
        <begin position="57"/>
        <end position="96"/>
    </location>
</feature>
<organism evidence="11">
    <name type="scientific">Streptomyces sp. NBC_01393</name>
    <dbReference type="NCBI Taxonomy" id="2903851"/>
    <lineage>
        <taxon>Bacteria</taxon>
        <taxon>Bacillati</taxon>
        <taxon>Actinomycetota</taxon>
        <taxon>Actinomycetes</taxon>
        <taxon>Kitasatosporales</taxon>
        <taxon>Streptomycetaceae</taxon>
        <taxon>Streptomyces</taxon>
    </lineage>
</organism>
<feature type="region of interest" description="Disordered" evidence="7">
    <location>
        <begin position="448"/>
        <end position="479"/>
    </location>
</feature>
<dbReference type="GO" id="GO:0003677">
    <property type="term" value="F:DNA binding"/>
    <property type="evidence" value="ECO:0007669"/>
    <property type="project" value="UniProtKB-KW"/>
</dbReference>
<sequence length="504" mass="55503">MGETVVRPTLSRCDNSELTVAGGRAGRWPGAVTRTGDVGRWCARSGNVLARFTVMARFRMYPTSEQAGVMLGHCAHARYVWNLAVEQHAHWYKGRGAAPGFAEQCRQLTEARRDNAWLAAGNADVQQQALKDFAKAKNAMFASGFGEPTWRRKHVHEGFRVIGTDRVGEFEADGSPKLNARGRQVMGRSVVVHRLNRRWARVKVPGCGWVRFRLSRNSKGSELPKAKTFRVTYRNGRWHIAFAVIPAPIAESGARGVIGIDRGVRITAALSDGRILNCPQLTVKERAQVRKHQRRAARAPKASEQKSAEYARAAGLKAREADRRKDWCEKTSTMLARTYGLVRFEKLNIKNMTRSARGSTEQPGRQVKQKAGLNRVILAQGWGLLRRRTGHKAPGRVEDVPAPYTSLRCSACGWIDKNSRKSQAEFVCSFCGFTCNADENAAANVAAGQGGIPRPRRTAGAGGVTTATGRSNTREPQPIRVGIPLFQEGEDVNSGYASSRFPVS</sequence>
<evidence type="ECO:0000259" key="8">
    <source>
        <dbReference type="Pfam" id="PF01385"/>
    </source>
</evidence>
<evidence type="ECO:0000256" key="5">
    <source>
        <dbReference type="ARBA" id="ARBA00023125"/>
    </source>
</evidence>
<dbReference type="InterPro" id="IPR001959">
    <property type="entry name" value="Transposase"/>
</dbReference>
<dbReference type="Pfam" id="PF07282">
    <property type="entry name" value="Cas12f1-like_TNB"/>
    <property type="match status" value="1"/>
</dbReference>
<accession>A0AAU3I6H7</accession>
<evidence type="ECO:0000256" key="3">
    <source>
        <dbReference type="ARBA" id="ARBA00022723"/>
    </source>
</evidence>
<keyword evidence="6" id="KW-0233">DNA recombination</keyword>
<keyword evidence="4" id="KW-0862">Zinc</keyword>